<feature type="domain" description="Bacteriophage tail tape measure N-terminal" evidence="1">
    <location>
        <begin position="228"/>
        <end position="368"/>
    </location>
</feature>
<gene>
    <name evidence="2" type="ORF">DQ454_26210</name>
</gene>
<dbReference type="InterPro" id="IPR009628">
    <property type="entry name" value="Phage_tape_measure_N"/>
</dbReference>
<sequence length="368" mass="39051">MDQIANLVIDLSIDSAEFRNEVPRIKKLLNDAAGDSERSAARMQRFLDKQTEATRRTSASLEQVTASSTAYSSSVEKSAAASARLAADVDQTRQRVEALGRKLREEQAQSAAVAAVQDRTSAAFYRQIDSVKQLSGGLQELQRIQAQVRQAKGRGDISQGDYLALVSETARKTRELTDAEALATQKKAQFIRRLKEQTAVQGLSRTELLRVKAAELGVSSAADIYIRKLERTGTATHTLGLKSAAARRELGVLAGELARGNFGALRGSGITLANRAGWIEQLMSPKGMMLGGLAGGVAAAVYGLGKAYYEGAKESETFNKQLILTGSYAGKTTGQLNAMAKSLAGNGVTQHDAAGVLAQVVGSGAFTG</sequence>
<dbReference type="AlphaFoldDB" id="A0A5T8GFK8"/>
<evidence type="ECO:0000259" key="1">
    <source>
        <dbReference type="Pfam" id="PF06791"/>
    </source>
</evidence>
<reference evidence="2" key="1">
    <citation type="submission" date="2018-07" db="EMBL/GenBank/DDBJ databases">
        <authorList>
            <consortium name="PulseNet: The National Subtyping Network for Foodborne Disease Surveillance"/>
            <person name="Tarr C.L."/>
            <person name="Trees E."/>
            <person name="Katz L.S."/>
            <person name="Carleton-Romer H.A."/>
            <person name="Stroika S."/>
            <person name="Kucerova Z."/>
            <person name="Roache K.F."/>
            <person name="Sabol A.L."/>
            <person name="Besser J."/>
            <person name="Gerner-Smidt P."/>
        </authorList>
    </citation>
    <scope>NUCLEOTIDE SEQUENCE</scope>
    <source>
        <strain evidence="2">PNUSAS044338</strain>
    </source>
</reference>
<dbReference type="Pfam" id="PF06791">
    <property type="entry name" value="TMP_2"/>
    <property type="match status" value="1"/>
</dbReference>
<dbReference type="EMBL" id="AAGFYE010000034">
    <property type="protein sequence ID" value="EBN5091722.1"/>
    <property type="molecule type" value="Genomic_DNA"/>
</dbReference>
<name>A0A5T8GFK8_SALER</name>
<accession>A0A5T8GFK8</accession>
<protein>
    <submittedName>
        <fullName evidence="2">Phage tail tape measure protein</fullName>
    </submittedName>
</protein>
<proteinExistence type="predicted"/>
<organism evidence="2">
    <name type="scientific">Salmonella enterica</name>
    <name type="common">Salmonella choleraesuis</name>
    <dbReference type="NCBI Taxonomy" id="28901"/>
    <lineage>
        <taxon>Bacteria</taxon>
        <taxon>Pseudomonadati</taxon>
        <taxon>Pseudomonadota</taxon>
        <taxon>Gammaproteobacteria</taxon>
        <taxon>Enterobacterales</taxon>
        <taxon>Enterobacteriaceae</taxon>
        <taxon>Salmonella</taxon>
    </lineage>
</organism>
<comment type="caution">
    <text evidence="2">The sequence shown here is derived from an EMBL/GenBank/DDBJ whole genome shotgun (WGS) entry which is preliminary data.</text>
</comment>
<evidence type="ECO:0000313" key="2">
    <source>
        <dbReference type="EMBL" id="EBN5091722.1"/>
    </source>
</evidence>
<feature type="non-terminal residue" evidence="2">
    <location>
        <position position="368"/>
    </location>
</feature>